<accession>A0A5C5Y073</accession>
<evidence type="ECO:0000259" key="2">
    <source>
        <dbReference type="Pfam" id="PF16586"/>
    </source>
</evidence>
<dbReference type="InterPro" id="IPR032260">
    <property type="entry name" value="DUF5060"/>
</dbReference>
<feature type="domain" description="DUF5060" evidence="2">
    <location>
        <begin position="503"/>
        <end position="588"/>
    </location>
</feature>
<dbReference type="Gene3D" id="3.20.20.80">
    <property type="entry name" value="Glycosidases"/>
    <property type="match status" value="1"/>
</dbReference>
<dbReference type="Gene3D" id="2.60.40.10">
    <property type="entry name" value="Immunoglobulins"/>
    <property type="match status" value="1"/>
</dbReference>
<evidence type="ECO:0000313" key="3">
    <source>
        <dbReference type="EMBL" id="TWT68348.1"/>
    </source>
</evidence>
<protein>
    <recommendedName>
        <fullName evidence="2">DUF5060 domain-containing protein</fullName>
    </recommendedName>
</protein>
<name>A0A5C5Y073_9PLAN</name>
<reference evidence="3 4" key="1">
    <citation type="submission" date="2019-02" db="EMBL/GenBank/DDBJ databases">
        <title>Deep-cultivation of Planctomycetes and their phenomic and genomic characterization uncovers novel biology.</title>
        <authorList>
            <person name="Wiegand S."/>
            <person name="Jogler M."/>
            <person name="Boedeker C."/>
            <person name="Pinto D."/>
            <person name="Vollmers J."/>
            <person name="Rivas-Marin E."/>
            <person name="Kohn T."/>
            <person name="Peeters S.H."/>
            <person name="Heuer A."/>
            <person name="Rast P."/>
            <person name="Oberbeckmann S."/>
            <person name="Bunk B."/>
            <person name="Jeske O."/>
            <person name="Meyerdierks A."/>
            <person name="Storesund J.E."/>
            <person name="Kallscheuer N."/>
            <person name="Luecker S."/>
            <person name="Lage O.M."/>
            <person name="Pohl T."/>
            <person name="Merkel B.J."/>
            <person name="Hornburger P."/>
            <person name="Mueller R.-W."/>
            <person name="Bruemmer F."/>
            <person name="Labrenz M."/>
            <person name="Spormann A.M."/>
            <person name="Op Den Camp H."/>
            <person name="Overmann J."/>
            <person name="Amann R."/>
            <person name="Jetten M.S.M."/>
            <person name="Mascher T."/>
            <person name="Medema M.H."/>
            <person name="Devos D.P."/>
            <person name="Kaster A.-K."/>
            <person name="Ovreas L."/>
            <person name="Rohde M."/>
            <person name="Galperin M.Y."/>
            <person name="Jogler C."/>
        </authorList>
    </citation>
    <scope>NUCLEOTIDE SEQUENCE [LARGE SCALE GENOMIC DNA]</scope>
    <source>
        <strain evidence="3 4">Pan14r</strain>
    </source>
</reference>
<dbReference type="Pfam" id="PF16586">
    <property type="entry name" value="DUF5060"/>
    <property type="match status" value="1"/>
</dbReference>
<organism evidence="3 4">
    <name type="scientific">Crateriforma conspicua</name>
    <dbReference type="NCBI Taxonomy" id="2527996"/>
    <lineage>
        <taxon>Bacteria</taxon>
        <taxon>Pseudomonadati</taxon>
        <taxon>Planctomycetota</taxon>
        <taxon>Planctomycetia</taxon>
        <taxon>Planctomycetales</taxon>
        <taxon>Planctomycetaceae</taxon>
        <taxon>Crateriforma</taxon>
    </lineage>
</organism>
<dbReference type="Gene3D" id="2.60.120.1620">
    <property type="match status" value="1"/>
</dbReference>
<feature type="region of interest" description="Disordered" evidence="1">
    <location>
        <begin position="467"/>
        <end position="492"/>
    </location>
</feature>
<proteinExistence type="predicted"/>
<evidence type="ECO:0000256" key="1">
    <source>
        <dbReference type="SAM" id="MobiDB-lite"/>
    </source>
</evidence>
<dbReference type="Proteomes" id="UP000317238">
    <property type="component" value="Unassembled WGS sequence"/>
</dbReference>
<comment type="caution">
    <text evidence="3">The sequence shown here is derived from an EMBL/GenBank/DDBJ whole genome shotgun (WGS) entry which is preliminary data.</text>
</comment>
<sequence length="1106" mass="121766">MANLLPWRVATFNVDLNYIVPGLNTQFLGTTRKRSMKLNLSPTIATLAIIVGMAGTSQAKTPITSAQTVFAETDGIAAVEAEHFFDQQKVDTRAFYLTTSETQPKFSPDGDPPHVGGASNGAYLEILPDSRRNHGEKLIKGTNFSSTPGELAVVSYKINFQNPGRYYVWVRAHSTGSEDNGIHVGLDGNWPDSGKRMQWCTGKRTWHWESKQRTEKQHCGEPYKIFLDVPTAGVHTVHFSMREDGFEFDKFILTQNRDFQRPDGVGPAPVVHAGPQPPTFAYVDAPAPTNDAPQPTADANTHQQNGGHQNAAKALAMTASSFTLDGTGFYLHNGKWAAVNPDRNKSGLAGKTFPFPSGKYNVTLEAVGESDGESTYQVMADDRTIGQHQCPLSDKMFEAGSRYNKTWKSVDLTEGDVIKVKATIASKDGQEYSRARWAAVRFEPADDATLAAAQPFLKAAAVAKNEPAKSAKPATSPTTPVSTEPLIQPRGADGDGSIAVSGTLEAWHKVTLTMDGPFAHEQDNEPNPFTDMDMTVTLHHDDGTTYVIPGYFAADGDAANTSADQGNQWRAHFAADRPGRWTYKVSFRRGAGAALDRDADAETVSPFDGQSGTLKIAASSADKDSFRSKGRLQYVGQRYLQHADSKEFFLKAGADAPETLLGYAEFDNTIAGKKDRVPLKTYQAHIRDWQDGDPTWADGKGKGLIGAINYLSGKGCNAFSFLTYNAGGDGDNVWPFIDRNDKMHYDCSKLDQWGIVFDHGTDRNMYLHFKMQETEIDDHHRGHNGSANSVPESLDGGNLGDQRKLYCRELIARYGHNLALNWNLGEENTQSTQQLQDMINYIDALDAYDHNVVLHTFPNQQDKQYRPLIGDKSKLTGLSLQNSGIKDTHWQTVKWVRESTAAGKPWVVAFDESGTAAHGQCPDLGYEGYDGRDSSGEMTYTEHEVRRQTLWGHLMGGGAGVEYYFGYKYTQNDLVCEDWRSRDRSWDYCRIALEFFKDNQIAIQELMPSDEVIGNNLTNGSNEANAKYCMANPGNLYLVFLATVGETELDLSGVDGEFEVGVFDPRKGGDVKYDGTTVQGGSKITLKSPAAGEKSADDWLLVVRRK</sequence>
<dbReference type="InterPro" id="IPR013783">
    <property type="entry name" value="Ig-like_fold"/>
</dbReference>
<dbReference type="EMBL" id="SJPL01000001">
    <property type="protein sequence ID" value="TWT68348.1"/>
    <property type="molecule type" value="Genomic_DNA"/>
</dbReference>
<feature type="compositionally biased region" description="Polar residues" evidence="1">
    <location>
        <begin position="473"/>
        <end position="482"/>
    </location>
</feature>
<gene>
    <name evidence="3" type="ORF">Pan14r_05920</name>
</gene>
<evidence type="ECO:0000313" key="4">
    <source>
        <dbReference type="Proteomes" id="UP000317238"/>
    </source>
</evidence>
<dbReference type="AlphaFoldDB" id="A0A5C5Y073"/>
<keyword evidence="4" id="KW-1185">Reference proteome</keyword>